<evidence type="ECO:0000259" key="1">
    <source>
        <dbReference type="Pfam" id="PF13226"/>
    </source>
</evidence>
<dbReference type="InterPro" id="IPR025115">
    <property type="entry name" value="DUF4034"/>
</dbReference>
<dbReference type="Gene3D" id="1.25.40.10">
    <property type="entry name" value="Tetratricopeptide repeat domain"/>
    <property type="match status" value="1"/>
</dbReference>
<dbReference type="OrthoDB" id="6810016at2"/>
<evidence type="ECO:0000313" key="2">
    <source>
        <dbReference type="EMBL" id="BBG31015.1"/>
    </source>
</evidence>
<feature type="domain" description="DUF4034" evidence="1">
    <location>
        <begin position="86"/>
        <end position="301"/>
    </location>
</feature>
<keyword evidence="3" id="KW-1185">Reference proteome</keyword>
<accession>A0A348HHB3</accession>
<dbReference type="AlphaFoldDB" id="A0A348HHB3"/>
<dbReference type="EMBL" id="AP018933">
    <property type="protein sequence ID" value="BBG31015.1"/>
    <property type="molecule type" value="Genomic_DNA"/>
</dbReference>
<dbReference type="KEGG" id="zpl:ZBT109_2283"/>
<dbReference type="InterPro" id="IPR011990">
    <property type="entry name" value="TPR-like_helical_dom_sf"/>
</dbReference>
<sequence length="695" mass="79981">MKDIALDLYRKWYRWRHPAQAPLLPDDSNMPRSRRIKMALDDGDFRAAEEWADRLLAFPEREREDEVFKGLYALLPWLMAYGGRWEALSVLNGWQQAFPESRWPARLELLYWAAAATERRGQEASSEVSDVQWQDAWVIGQVLFLKGFALLGEGMDWFVAHTLGRHAQIFSEPDWAVAWCYGQDVSVEQVPAIQALIDLASPVLIDGWRFDEVSAPSLPAQRPASLVEIAPQVSPEAPSGFFWLMVGMSDSPHGFYLVNSYACLRTERWGGDEGEILTIADSPLCRHLTDDERQQLRSIQWEDEATSLVFDDPYIRDIDKRARKILKRGDLSPEVHSQMLQWVHSRLYLRWPAALQKTPLYQWWQLRSMRRLLKAGKAYQVDDKLRNALEYRTRYGRFPDEQTELLVPICYYGAPYAALYGVFCDNGWGGLKQDRDAAQQWYAYAVRLSPPGSRFGDMEYGTLTMISEHFHWSDSGGPLWNLVLSLAEAGYADAQLRAAEVYSWDQRHQNIPLSLSWYRAALRDGQPDTYQALLYIGTTYIGRMEGIDPAWIPKTTPLSRSAYGMDAYLEFLERMSAHPVEAWTPDQRVFVDKALVRLRHTIALWPDHHAAYLQPILHLLARYADELRVINAAASTAYIRAHLPAPAEWERAARAIVYLRRQYPDHDDVAFVYGIVRDMNEGARQIEFDRIAASL</sequence>
<reference evidence="2 3" key="1">
    <citation type="submission" date="2018-09" db="EMBL/GenBank/DDBJ databases">
        <title>Zymobacter palmae IAM14233 (=T109) whole genome analysis.</title>
        <authorList>
            <person name="Yanase H."/>
        </authorList>
    </citation>
    <scope>NUCLEOTIDE SEQUENCE [LARGE SCALE GENOMIC DNA]</scope>
    <source>
        <strain evidence="2 3">IAM14233</strain>
    </source>
</reference>
<dbReference type="Pfam" id="PF13226">
    <property type="entry name" value="DUF4034"/>
    <property type="match status" value="1"/>
</dbReference>
<dbReference type="RefSeq" id="WP_027706173.1">
    <property type="nucleotide sequence ID" value="NZ_AP018933.1"/>
</dbReference>
<organism evidence="2 3">
    <name type="scientific">Zymobacter palmae</name>
    <dbReference type="NCBI Taxonomy" id="33074"/>
    <lineage>
        <taxon>Bacteria</taxon>
        <taxon>Pseudomonadati</taxon>
        <taxon>Pseudomonadota</taxon>
        <taxon>Gammaproteobacteria</taxon>
        <taxon>Oceanospirillales</taxon>
        <taxon>Halomonadaceae</taxon>
        <taxon>Zymobacter group</taxon>
        <taxon>Zymobacter</taxon>
    </lineage>
</organism>
<protein>
    <submittedName>
        <fullName evidence="2">1,4-alpha-glucan branching enzyme</fullName>
    </submittedName>
</protein>
<name>A0A348HHB3_9GAMM</name>
<evidence type="ECO:0000313" key="3">
    <source>
        <dbReference type="Proteomes" id="UP000267342"/>
    </source>
</evidence>
<dbReference type="STRING" id="1123510.GCA_000620025_01256"/>
<proteinExistence type="predicted"/>
<dbReference type="Proteomes" id="UP000267342">
    <property type="component" value="Chromosome"/>
</dbReference>
<gene>
    <name evidence="2" type="ORF">ZBT109_2283</name>
</gene>